<dbReference type="Pfam" id="PF13424">
    <property type="entry name" value="TPR_12"/>
    <property type="match status" value="1"/>
</dbReference>
<dbReference type="Pfam" id="PF13374">
    <property type="entry name" value="TPR_10"/>
    <property type="match status" value="1"/>
</dbReference>
<dbReference type="Proteomes" id="UP000799770">
    <property type="component" value="Unassembled WGS sequence"/>
</dbReference>
<feature type="domain" description="DUF7779" evidence="2">
    <location>
        <begin position="283"/>
        <end position="372"/>
    </location>
</feature>
<dbReference type="SUPFAM" id="SSF48452">
    <property type="entry name" value="TPR-like"/>
    <property type="match status" value="1"/>
</dbReference>
<evidence type="ECO:0000259" key="2">
    <source>
        <dbReference type="Pfam" id="PF25000"/>
    </source>
</evidence>
<proteinExistence type="predicted"/>
<dbReference type="InterPro" id="IPR056681">
    <property type="entry name" value="DUF7779"/>
</dbReference>
<dbReference type="GO" id="GO:0043531">
    <property type="term" value="F:ADP binding"/>
    <property type="evidence" value="ECO:0007669"/>
    <property type="project" value="InterPro"/>
</dbReference>
<dbReference type="PANTHER" id="PTHR35205:SF1">
    <property type="entry name" value="ZU5 DOMAIN-CONTAINING PROTEIN"/>
    <property type="match status" value="1"/>
</dbReference>
<dbReference type="Pfam" id="PF00931">
    <property type="entry name" value="NB-ARC"/>
    <property type="match status" value="1"/>
</dbReference>
<keyword evidence="3" id="KW-0378">Hydrolase</keyword>
<gene>
    <name evidence="3" type="ORF">BDV96DRAFT_685024</name>
</gene>
<dbReference type="Gene3D" id="3.40.50.300">
    <property type="entry name" value="P-loop containing nucleotide triphosphate hydrolases"/>
    <property type="match status" value="1"/>
</dbReference>
<evidence type="ECO:0000313" key="3">
    <source>
        <dbReference type="EMBL" id="KAF2118386.1"/>
    </source>
</evidence>
<dbReference type="InterPro" id="IPR027417">
    <property type="entry name" value="P-loop_NTPase"/>
</dbReference>
<dbReference type="InterPro" id="IPR002182">
    <property type="entry name" value="NB-ARC"/>
</dbReference>
<name>A0A6A5ZGN3_9PLEO</name>
<reference evidence="3" key="1">
    <citation type="journal article" date="2020" name="Stud. Mycol.">
        <title>101 Dothideomycetes genomes: a test case for predicting lifestyles and emergence of pathogens.</title>
        <authorList>
            <person name="Haridas S."/>
            <person name="Albert R."/>
            <person name="Binder M."/>
            <person name="Bloem J."/>
            <person name="Labutti K."/>
            <person name="Salamov A."/>
            <person name="Andreopoulos B."/>
            <person name="Baker S."/>
            <person name="Barry K."/>
            <person name="Bills G."/>
            <person name="Bluhm B."/>
            <person name="Cannon C."/>
            <person name="Castanera R."/>
            <person name="Culley D."/>
            <person name="Daum C."/>
            <person name="Ezra D."/>
            <person name="Gonzalez J."/>
            <person name="Henrissat B."/>
            <person name="Kuo A."/>
            <person name="Liang C."/>
            <person name="Lipzen A."/>
            <person name="Lutzoni F."/>
            <person name="Magnuson J."/>
            <person name="Mondo S."/>
            <person name="Nolan M."/>
            <person name="Ohm R."/>
            <person name="Pangilinan J."/>
            <person name="Park H.-J."/>
            <person name="Ramirez L."/>
            <person name="Alfaro M."/>
            <person name="Sun H."/>
            <person name="Tritt A."/>
            <person name="Yoshinaga Y."/>
            <person name="Zwiers L.-H."/>
            <person name="Turgeon B."/>
            <person name="Goodwin S."/>
            <person name="Spatafora J."/>
            <person name="Crous P."/>
            <person name="Grigoriev I."/>
        </authorList>
    </citation>
    <scope>NUCLEOTIDE SEQUENCE</scope>
    <source>
        <strain evidence="3">CBS 627.86</strain>
    </source>
</reference>
<dbReference type="OrthoDB" id="5394701at2759"/>
<dbReference type="InterPro" id="IPR011990">
    <property type="entry name" value="TPR-like_helical_dom_sf"/>
</dbReference>
<sequence length="746" mass="84888">MPSKAAPCPQEHPDCQELRTEECLPIRLVPHSQIFRFFGRQDILDTVHQVLDDEAQKEQRRFTLFGLGGSGKTQIAVEYTYRHLDKYQAVMCILADSPDKIQQGFRDVAELMGMERTATNAGQAKTYVLHRLANCGDKYLLVFDNVDDIAIIKDCFPVSKGGSILITTRDAASASNKSQYKVIVPKFSIEEGARFLDSLICEEIPATGEEAQRHDLLLRISSIFHGYPLGLSQVAGFTRSGGSSLENFELLLQDQKSSSATSSLPVDDYHQTLSKTWELLLGSLCPESRLILDILVYLDPDSVPYELFREGSKDLGSGETYGQMTFTSDAVKFWEALTGLRRQTLIPTNSTLQTMSIHRFSQDRARSQLIQDTHRRKEIFQLTLHLLTNAHPEFLNYSKHWAPAIWRTSEKFLPHVKTLQRAFLADPAVFKGTETRLAQVMYHCATYEFESNHYTEAAESFKTTRKVLAMAHEPDLLLLCDCFRVEGRLFNEMNMPKDAKRRNIEAKKLAELCIEKGLFDNYDSRMPRILTGLGNTMSQLGEFDQALTLQHEAMRLCREVPREQSDAATIVQLNLGFLILRMGDVVGAERLLLSTVDEAPNAAYAWYPLGNTYLQQRKVEESLAAHLTALRIYITWFGEYHTFVADSLYKTGEILLLHKADAQQASEYLRKAHHIYRAQSSCTDVRRALARCARMYAKSLEKLNKVEEAEALFEEAWGLREETEGLRGSPSDRDEDYVDVLFYWCR</sequence>
<organism evidence="3 4">
    <name type="scientific">Lophiotrema nucula</name>
    <dbReference type="NCBI Taxonomy" id="690887"/>
    <lineage>
        <taxon>Eukaryota</taxon>
        <taxon>Fungi</taxon>
        <taxon>Dikarya</taxon>
        <taxon>Ascomycota</taxon>
        <taxon>Pezizomycotina</taxon>
        <taxon>Dothideomycetes</taxon>
        <taxon>Pleosporomycetidae</taxon>
        <taxon>Pleosporales</taxon>
        <taxon>Lophiotremataceae</taxon>
        <taxon>Lophiotrema</taxon>
    </lineage>
</organism>
<evidence type="ECO:0000313" key="4">
    <source>
        <dbReference type="Proteomes" id="UP000799770"/>
    </source>
</evidence>
<evidence type="ECO:0000259" key="1">
    <source>
        <dbReference type="Pfam" id="PF00931"/>
    </source>
</evidence>
<dbReference type="PANTHER" id="PTHR35205">
    <property type="entry name" value="NB-ARC AND TPR DOMAIN PROTEIN"/>
    <property type="match status" value="1"/>
</dbReference>
<feature type="domain" description="NB-ARC" evidence="1">
    <location>
        <begin position="41"/>
        <end position="194"/>
    </location>
</feature>
<dbReference type="InterPro" id="IPR019734">
    <property type="entry name" value="TPR_rpt"/>
</dbReference>
<dbReference type="SUPFAM" id="SSF52540">
    <property type="entry name" value="P-loop containing nucleoside triphosphate hydrolases"/>
    <property type="match status" value="1"/>
</dbReference>
<keyword evidence="4" id="KW-1185">Reference proteome</keyword>
<protein>
    <submittedName>
        <fullName evidence="3">P-loop containing nucleoside triphosphate hydrolase protein</fullName>
    </submittedName>
</protein>
<dbReference type="Gene3D" id="1.25.40.10">
    <property type="entry name" value="Tetratricopeptide repeat domain"/>
    <property type="match status" value="2"/>
</dbReference>
<dbReference type="Pfam" id="PF25000">
    <property type="entry name" value="DUF7779"/>
    <property type="match status" value="1"/>
</dbReference>
<dbReference type="AlphaFoldDB" id="A0A6A5ZGN3"/>
<dbReference type="GO" id="GO:0016787">
    <property type="term" value="F:hydrolase activity"/>
    <property type="evidence" value="ECO:0007669"/>
    <property type="project" value="UniProtKB-KW"/>
</dbReference>
<accession>A0A6A5ZGN3</accession>
<dbReference type="EMBL" id="ML977317">
    <property type="protein sequence ID" value="KAF2118386.1"/>
    <property type="molecule type" value="Genomic_DNA"/>
</dbReference>
<dbReference type="SMART" id="SM00028">
    <property type="entry name" value="TPR"/>
    <property type="match status" value="3"/>
</dbReference>